<dbReference type="EMBL" id="QKYT01000673">
    <property type="protein sequence ID" value="RIA82364.1"/>
    <property type="molecule type" value="Genomic_DNA"/>
</dbReference>
<dbReference type="AlphaFoldDB" id="A0A397SIN3"/>
<accession>A0A397SIN3</accession>
<keyword evidence="2" id="KW-1185">Reference proteome</keyword>
<proteinExistence type="predicted"/>
<name>A0A397SIN3_9GLOM</name>
<dbReference type="Proteomes" id="UP000265703">
    <property type="component" value="Unassembled WGS sequence"/>
</dbReference>
<gene>
    <name evidence="1" type="ORF">C1645_835486</name>
</gene>
<protein>
    <submittedName>
        <fullName evidence="1">Uncharacterized protein</fullName>
    </submittedName>
</protein>
<reference evidence="1 2" key="1">
    <citation type="submission" date="2018-06" db="EMBL/GenBank/DDBJ databases">
        <title>Comparative genomics reveals the genomic features of Rhizophagus irregularis, R. cerebriforme, R. diaphanum and Gigaspora rosea, and their symbiotic lifestyle signature.</title>
        <authorList>
            <person name="Morin E."/>
            <person name="San Clemente H."/>
            <person name="Chen E.C.H."/>
            <person name="De La Providencia I."/>
            <person name="Hainaut M."/>
            <person name="Kuo A."/>
            <person name="Kohler A."/>
            <person name="Murat C."/>
            <person name="Tang N."/>
            <person name="Roy S."/>
            <person name="Loubradou J."/>
            <person name="Henrissat B."/>
            <person name="Grigoriev I.V."/>
            <person name="Corradi N."/>
            <person name="Roux C."/>
            <person name="Martin F.M."/>
        </authorList>
    </citation>
    <scope>NUCLEOTIDE SEQUENCE [LARGE SCALE GENOMIC DNA]</scope>
    <source>
        <strain evidence="1 2">DAOM 227022</strain>
    </source>
</reference>
<sequence length="120" mass="14084">MMDNTHVDIPHHISIMNVDELLTRLKVDMDELLTSNRIYVNDSLYKTCNEIDYIIGQLSILHQREVNLPDDARKHAVEVLEMMQNEKGVTDGLLRELQERYDQRFNKSAEKNKRQSATKN</sequence>
<comment type="caution">
    <text evidence="1">The sequence shown here is derived from an EMBL/GenBank/DDBJ whole genome shotgun (WGS) entry which is preliminary data.</text>
</comment>
<evidence type="ECO:0000313" key="2">
    <source>
        <dbReference type="Proteomes" id="UP000265703"/>
    </source>
</evidence>
<evidence type="ECO:0000313" key="1">
    <source>
        <dbReference type="EMBL" id="RIA82364.1"/>
    </source>
</evidence>
<organism evidence="1 2">
    <name type="scientific">Glomus cerebriforme</name>
    <dbReference type="NCBI Taxonomy" id="658196"/>
    <lineage>
        <taxon>Eukaryota</taxon>
        <taxon>Fungi</taxon>
        <taxon>Fungi incertae sedis</taxon>
        <taxon>Mucoromycota</taxon>
        <taxon>Glomeromycotina</taxon>
        <taxon>Glomeromycetes</taxon>
        <taxon>Glomerales</taxon>
        <taxon>Glomeraceae</taxon>
        <taxon>Glomus</taxon>
    </lineage>
</organism>